<dbReference type="Pfam" id="PF02289">
    <property type="entry name" value="MCH"/>
    <property type="match status" value="1"/>
</dbReference>
<dbReference type="GO" id="GO:0006730">
    <property type="term" value="P:one-carbon metabolic process"/>
    <property type="evidence" value="ECO:0007669"/>
    <property type="project" value="UniProtKB-UniRule"/>
</dbReference>
<evidence type="ECO:0000256" key="2">
    <source>
        <dbReference type="ARBA" id="ARBA00006902"/>
    </source>
</evidence>
<sequence length="314" mass="34029">MISINQLTEPIVQEMIQRQSELEISSHTLENKATVIDCGVNVRGSYQAGLMYVKACLGGLATAGITTGHINGIPFPFLDLTIQHPPVACLGSQKAGWIIKTDSYSAMASGPARALAKKPKKTYSSIGYSDVSETAVIALESDRFPDINTLDYIAEICGIEPSGLTVLIAPINSLVGSIQISGRVVTMVLHSLEENGSDLNLIRYATGRSPIAPVKKNRMEAMGTTNDCNIYYGSVCLTTDRYDPVYEKLISQSSPDYGRPFYRIFKEAGYDFLKIDSKLAFSPAEITVNDCSTGEIFSFGSLNGDVILESFGLH</sequence>
<evidence type="ECO:0000256" key="9">
    <source>
        <dbReference type="ARBA" id="ARBA00048684"/>
    </source>
</evidence>
<gene>
    <name evidence="10" type="primary">mch</name>
    <name evidence="11" type="ORF">Metlim_1800</name>
</gene>
<dbReference type="GO" id="GO:0019386">
    <property type="term" value="P:methanogenesis, from carbon dioxide"/>
    <property type="evidence" value="ECO:0007669"/>
    <property type="project" value="UniProtKB-UniRule"/>
</dbReference>
<dbReference type="InParanoid" id="H1YX98"/>
<dbReference type="Gene3D" id="3.30.1030.10">
    <property type="entry name" value="Methenyltetrahydromethanopterin Cyclohydrolase, Chain A, domain 2"/>
    <property type="match status" value="1"/>
</dbReference>
<comment type="function">
    <text evidence="10">Catalyzes the reversible interconversion of 5-formyl-H(4)MPT to methenyl-H(4)MPT(+).</text>
</comment>
<evidence type="ECO:0000256" key="5">
    <source>
        <dbReference type="ARBA" id="ARBA00022490"/>
    </source>
</evidence>
<dbReference type="EMBL" id="CM001436">
    <property type="protein sequence ID" value="EHQ35901.1"/>
    <property type="molecule type" value="Genomic_DNA"/>
</dbReference>
<dbReference type="HAMAP" id="MF_00486">
    <property type="entry name" value="McH"/>
    <property type="match status" value="1"/>
</dbReference>
<evidence type="ECO:0000256" key="6">
    <source>
        <dbReference type="ARBA" id="ARBA00022563"/>
    </source>
</evidence>
<accession>H1YX98</accession>
<evidence type="ECO:0000256" key="1">
    <source>
        <dbReference type="ARBA" id="ARBA00004496"/>
    </source>
</evidence>
<keyword evidence="7 10" id="KW-0378">Hydrolase</keyword>
<comment type="catalytic activity">
    <reaction evidence="9 10">
        <text>5,10-methenyl-5,6,7,8-tetrahydromethanopterin + H2O = N(5)-formyl-5,6,7,8-tetrahydromethanopterin + H(+)</text>
        <dbReference type="Rhea" id="RHEA:19053"/>
        <dbReference type="ChEBI" id="CHEBI:15377"/>
        <dbReference type="ChEBI" id="CHEBI:15378"/>
        <dbReference type="ChEBI" id="CHEBI:58018"/>
        <dbReference type="ChEBI" id="CHEBI:58337"/>
        <dbReference type="EC" id="3.5.4.27"/>
    </reaction>
</comment>
<evidence type="ECO:0000256" key="10">
    <source>
        <dbReference type="HAMAP-Rule" id="MF_00486"/>
    </source>
</evidence>
<dbReference type="SUPFAM" id="SSF56199">
    <property type="entry name" value="Methenyltetrahydromethanopterin cyclohydrolase"/>
    <property type="match status" value="1"/>
</dbReference>
<keyword evidence="10" id="KW-0484">Methanogenesis</keyword>
<dbReference type="AlphaFoldDB" id="H1YX98"/>
<evidence type="ECO:0000313" key="11">
    <source>
        <dbReference type="EMBL" id="EHQ35901.1"/>
    </source>
</evidence>
<dbReference type="OrthoDB" id="105468at2157"/>
<dbReference type="Gene3D" id="3.10.340.11">
    <property type="entry name" value="Methenyltetrahydromethanopterin Cyclohydrolase, Chain A, domain 1"/>
    <property type="match status" value="1"/>
</dbReference>
<evidence type="ECO:0000256" key="7">
    <source>
        <dbReference type="ARBA" id="ARBA00022801"/>
    </source>
</evidence>
<dbReference type="PATRIC" id="fig|937775.9.peg.2019"/>
<organism evidence="11 12">
    <name type="scientific">Methanoplanus limicola DSM 2279</name>
    <dbReference type="NCBI Taxonomy" id="937775"/>
    <lineage>
        <taxon>Archaea</taxon>
        <taxon>Methanobacteriati</taxon>
        <taxon>Methanobacteriota</taxon>
        <taxon>Stenosarchaea group</taxon>
        <taxon>Methanomicrobia</taxon>
        <taxon>Methanomicrobiales</taxon>
        <taxon>Methanomicrobiaceae</taxon>
        <taxon>Methanoplanus</taxon>
    </lineage>
</organism>
<reference evidence="11 12" key="1">
    <citation type="submission" date="2011-10" db="EMBL/GenBank/DDBJ databases">
        <title>The Improved High-Quality Draft genome of Methanoplanus limicola DSM 2279.</title>
        <authorList>
            <consortium name="US DOE Joint Genome Institute (JGI-PGF)"/>
            <person name="Lucas S."/>
            <person name="Copeland A."/>
            <person name="Lapidus A."/>
            <person name="Glavina del Rio T."/>
            <person name="Dalin E."/>
            <person name="Tice H."/>
            <person name="Bruce D."/>
            <person name="Goodwin L."/>
            <person name="Pitluck S."/>
            <person name="Peters L."/>
            <person name="Mikhailova N."/>
            <person name="Lu M."/>
            <person name="Kyrpides N."/>
            <person name="Mavromatis K."/>
            <person name="Ivanova N."/>
            <person name="Markowitz V."/>
            <person name="Cheng J.-F."/>
            <person name="Hugenholtz P."/>
            <person name="Woyke T."/>
            <person name="Wu D."/>
            <person name="Wirth R."/>
            <person name="Brambilla E.-M."/>
            <person name="Klenk H.-P."/>
            <person name="Eisen J.A."/>
        </authorList>
    </citation>
    <scope>NUCLEOTIDE SEQUENCE [LARGE SCALE GENOMIC DNA]</scope>
    <source>
        <strain evidence="11 12">DSM 2279</strain>
    </source>
</reference>
<comment type="similarity">
    <text evidence="2 10">Belongs to the MCH family.</text>
</comment>
<dbReference type="HOGENOM" id="CLU_876031_0_0_2"/>
<comment type="pathway">
    <text evidence="10">One-carbon metabolism; methanogenesis from CO(2); 5,10-methenyl-5,6,7,8-tetrahydromethanopterin from CO(2): step 3/3.</text>
</comment>
<evidence type="ECO:0000256" key="3">
    <source>
        <dbReference type="ARBA" id="ARBA00012765"/>
    </source>
</evidence>
<keyword evidence="12" id="KW-1185">Reference proteome</keyword>
<dbReference type="NCBIfam" id="TIGR03120">
    <property type="entry name" value="one_C_mch"/>
    <property type="match status" value="1"/>
</dbReference>
<keyword evidence="5 10" id="KW-0963">Cytoplasm</keyword>
<protein>
    <recommendedName>
        <fullName evidence="4 10">Methenyltetrahydromethanopterin cyclohydrolase</fullName>
        <ecNumber evidence="3 10">3.5.4.27</ecNumber>
    </recommendedName>
    <alternativeName>
        <fullName evidence="8 10">Methenyl-H4MPT cyclohydrolase</fullName>
    </alternativeName>
</protein>
<dbReference type="EC" id="3.5.4.27" evidence="3 10"/>
<name>H1YX98_9EURY</name>
<dbReference type="Proteomes" id="UP000005741">
    <property type="component" value="Chromosome"/>
</dbReference>
<dbReference type="STRING" id="937775.Metlim_1800"/>
<dbReference type="GO" id="GO:0018759">
    <property type="term" value="F:methenyltetrahydromethanopterin cyclohydrolase activity"/>
    <property type="evidence" value="ECO:0007669"/>
    <property type="project" value="UniProtKB-UniRule"/>
</dbReference>
<proteinExistence type="inferred from homology"/>
<dbReference type="InterPro" id="IPR003209">
    <property type="entry name" value="METHMP_CycHdrlase"/>
</dbReference>
<evidence type="ECO:0000313" key="12">
    <source>
        <dbReference type="Proteomes" id="UP000005741"/>
    </source>
</evidence>
<evidence type="ECO:0000256" key="8">
    <source>
        <dbReference type="ARBA" id="ARBA00030468"/>
    </source>
</evidence>
<keyword evidence="6 10" id="KW-0554">One-carbon metabolism</keyword>
<evidence type="ECO:0000256" key="4">
    <source>
        <dbReference type="ARBA" id="ARBA00020597"/>
    </source>
</evidence>
<comment type="subcellular location">
    <subcellularLocation>
        <location evidence="1 10">Cytoplasm</location>
    </subcellularLocation>
</comment>
<dbReference type="RefSeq" id="WP_004077875.1">
    <property type="nucleotide sequence ID" value="NZ_CM001436.1"/>
</dbReference>
<dbReference type="GO" id="GO:0005737">
    <property type="term" value="C:cytoplasm"/>
    <property type="evidence" value="ECO:0007669"/>
    <property type="project" value="UniProtKB-SubCell"/>
</dbReference>
<dbReference type="UniPathway" id="UPA00640">
    <property type="reaction ID" value="UER00694"/>
</dbReference>